<feature type="domain" description="Proteasome alpha-type subunits" evidence="10">
    <location>
        <begin position="27"/>
        <end position="49"/>
    </location>
</feature>
<dbReference type="GO" id="GO:0005634">
    <property type="term" value="C:nucleus"/>
    <property type="evidence" value="ECO:0007669"/>
    <property type="project" value="UniProtKB-SubCell"/>
</dbReference>
<evidence type="ECO:0000313" key="12">
    <source>
        <dbReference type="Proteomes" id="UP001497457"/>
    </source>
</evidence>
<dbReference type="PANTHER" id="PTHR11599">
    <property type="entry name" value="PROTEASOME SUBUNIT ALPHA/BETA"/>
    <property type="match status" value="1"/>
</dbReference>
<keyword evidence="5 8" id="KW-0647">Proteasome</keyword>
<feature type="region of interest" description="Disordered" evidence="9">
    <location>
        <begin position="1"/>
        <end position="27"/>
    </location>
</feature>
<comment type="subunit">
    <text evidence="7">The 26S proteasome consists of a 20S proteasome core and two 19S regulatory subunits. The 20S proteasome core is composed of 28 subunits that are arranged in four stacked rings, resulting in a barrel-shaped structure. The two end rings are each formed by seven alpha subunits, and the two central rings are each formed by seven beta subunits. The catalytic chamber with the active sites is on the inside of the barrel.</text>
</comment>
<dbReference type="InterPro" id="IPR001353">
    <property type="entry name" value="Proteasome_sua/b"/>
</dbReference>
<dbReference type="GO" id="GO:0005737">
    <property type="term" value="C:cytoplasm"/>
    <property type="evidence" value="ECO:0007669"/>
    <property type="project" value="UniProtKB-SubCell"/>
</dbReference>
<evidence type="ECO:0000259" key="10">
    <source>
        <dbReference type="SMART" id="SM00948"/>
    </source>
</evidence>
<dbReference type="SUPFAM" id="SSF56235">
    <property type="entry name" value="N-terminal nucleophile aminohydrolases (Ntn hydrolases)"/>
    <property type="match status" value="1"/>
</dbReference>
<evidence type="ECO:0000256" key="1">
    <source>
        <dbReference type="ARBA" id="ARBA00002000"/>
    </source>
</evidence>
<evidence type="ECO:0000256" key="9">
    <source>
        <dbReference type="SAM" id="MobiDB-lite"/>
    </source>
</evidence>
<dbReference type="InterPro" id="IPR000426">
    <property type="entry name" value="Proteasome_asu_N"/>
</dbReference>
<accession>A0ABC9FXW9</accession>
<dbReference type="InterPro" id="IPR050115">
    <property type="entry name" value="Proteasome_alpha"/>
</dbReference>
<dbReference type="Pfam" id="PF10584">
    <property type="entry name" value="Proteasome_A_N"/>
    <property type="match status" value="1"/>
</dbReference>
<dbReference type="Gene3D" id="3.60.20.10">
    <property type="entry name" value="Glutamine Phosphoribosylpyrophosphate, subunit 1, domain 1"/>
    <property type="match status" value="1"/>
</dbReference>
<keyword evidence="6" id="KW-0539">Nucleus</keyword>
<evidence type="ECO:0000256" key="7">
    <source>
        <dbReference type="ARBA" id="ARBA00026071"/>
    </source>
</evidence>
<gene>
    <name evidence="11" type="ORF">URODEC1_LOCUS110301</name>
</gene>
<comment type="function">
    <text evidence="1">The proteasome is a multicatalytic proteinase complex which is characterized by its ability to cleave peptides with Arg, Phe, Tyr, Leu, and Glu adjacent to the leaving group at neutral or slightly basic pH. The proteasome has an ATP-dependent proteolytic activity.</text>
</comment>
<dbReference type="InterPro" id="IPR029055">
    <property type="entry name" value="Ntn_hydrolases_N"/>
</dbReference>
<dbReference type="EMBL" id="OZ075117">
    <property type="protein sequence ID" value="CAL5084035.1"/>
    <property type="molecule type" value="Genomic_DNA"/>
</dbReference>
<evidence type="ECO:0000256" key="8">
    <source>
        <dbReference type="PROSITE-ProRule" id="PRU00808"/>
    </source>
</evidence>
<evidence type="ECO:0000256" key="6">
    <source>
        <dbReference type="ARBA" id="ARBA00023242"/>
    </source>
</evidence>
<evidence type="ECO:0000256" key="5">
    <source>
        <dbReference type="ARBA" id="ARBA00022942"/>
    </source>
</evidence>
<dbReference type="PROSITE" id="PS51475">
    <property type="entry name" value="PROTEASOME_ALPHA_2"/>
    <property type="match status" value="1"/>
</dbReference>
<dbReference type="FunFam" id="3.60.20.10:FF:000055">
    <property type="entry name" value="Proteasome subunit alpha type"/>
    <property type="match status" value="1"/>
</dbReference>
<evidence type="ECO:0000256" key="4">
    <source>
        <dbReference type="ARBA" id="ARBA00022490"/>
    </source>
</evidence>
<dbReference type="Proteomes" id="UP001497457">
    <property type="component" value="Chromosome 7b"/>
</dbReference>
<keyword evidence="4" id="KW-0963">Cytoplasm</keyword>
<comment type="subcellular location">
    <subcellularLocation>
        <location evidence="3">Cytoplasm</location>
    </subcellularLocation>
    <subcellularLocation>
        <location evidence="2">Nucleus</location>
    </subcellularLocation>
</comment>
<dbReference type="GO" id="GO:0019773">
    <property type="term" value="C:proteasome core complex, alpha-subunit complex"/>
    <property type="evidence" value="ECO:0007669"/>
    <property type="project" value="UniProtKB-UniRule"/>
</dbReference>
<dbReference type="Pfam" id="PF00227">
    <property type="entry name" value="Proteasome"/>
    <property type="match status" value="1"/>
</dbReference>
<dbReference type="SMART" id="SM00948">
    <property type="entry name" value="Proteasome_A_N"/>
    <property type="match status" value="1"/>
</dbReference>
<feature type="compositionally biased region" description="Low complexity" evidence="9">
    <location>
        <begin position="1"/>
        <end position="19"/>
    </location>
</feature>
<evidence type="ECO:0000256" key="3">
    <source>
        <dbReference type="ARBA" id="ARBA00004496"/>
    </source>
</evidence>
<sequence length="276" mass="29981">MAAAGSAGESSVGSSSRRAPGNNTPSYDRIVTVFAPNGRLYQVDYAWNAVRLEGVTSVGVRGADSACVVGQRRARATKDKLLDTASVSRLFPITERVGLLATGIAGDGRALAQEARNQTAEFRFKWGYEMPPDVLAQWIADRAQICTQYVSKRPSGVVAMVLGIDDEKETPQLFTCDPAGYFLGHKAASVGHKDREAVNFLEKKMKNNPSLSFPETIQHVGLDAMAISALQFALKEDLKATEIEVGVVRKDDPTFRPLTVAEIDEHLKAINQSKQN</sequence>
<reference evidence="12" key="1">
    <citation type="submission" date="2024-06" db="EMBL/GenBank/DDBJ databases">
        <authorList>
            <person name="Ryan C."/>
        </authorList>
    </citation>
    <scope>NUCLEOTIDE SEQUENCE [LARGE SCALE GENOMIC DNA]</scope>
</reference>
<dbReference type="AlphaFoldDB" id="A0ABC9FXW9"/>
<comment type="similarity">
    <text evidence="8">Belongs to the peptidase T1A family.</text>
</comment>
<reference evidence="11 12" key="2">
    <citation type="submission" date="2024-10" db="EMBL/GenBank/DDBJ databases">
        <authorList>
            <person name="Ryan C."/>
        </authorList>
    </citation>
    <scope>NUCLEOTIDE SEQUENCE [LARGE SCALE GENOMIC DNA]</scope>
</reference>
<dbReference type="InterPro" id="IPR023332">
    <property type="entry name" value="Proteasome_alpha-type"/>
</dbReference>
<organism evidence="11 12">
    <name type="scientific">Urochloa decumbens</name>
    <dbReference type="NCBI Taxonomy" id="240449"/>
    <lineage>
        <taxon>Eukaryota</taxon>
        <taxon>Viridiplantae</taxon>
        <taxon>Streptophyta</taxon>
        <taxon>Embryophyta</taxon>
        <taxon>Tracheophyta</taxon>
        <taxon>Spermatophyta</taxon>
        <taxon>Magnoliopsida</taxon>
        <taxon>Liliopsida</taxon>
        <taxon>Poales</taxon>
        <taxon>Poaceae</taxon>
        <taxon>PACMAD clade</taxon>
        <taxon>Panicoideae</taxon>
        <taxon>Panicodae</taxon>
        <taxon>Paniceae</taxon>
        <taxon>Melinidinae</taxon>
        <taxon>Urochloa</taxon>
    </lineage>
</organism>
<protein>
    <recommendedName>
        <fullName evidence="10">Proteasome alpha-type subunits domain-containing protein</fullName>
    </recommendedName>
</protein>
<evidence type="ECO:0000313" key="11">
    <source>
        <dbReference type="EMBL" id="CAL5084035.1"/>
    </source>
</evidence>
<proteinExistence type="inferred from homology"/>
<evidence type="ECO:0000256" key="2">
    <source>
        <dbReference type="ARBA" id="ARBA00004123"/>
    </source>
</evidence>
<name>A0ABC9FXW9_9POAL</name>
<keyword evidence="12" id="KW-1185">Reference proteome</keyword>